<dbReference type="SUPFAM" id="SSF55781">
    <property type="entry name" value="GAF domain-like"/>
    <property type="match status" value="1"/>
</dbReference>
<evidence type="ECO:0000256" key="3">
    <source>
        <dbReference type="ARBA" id="ARBA00023163"/>
    </source>
</evidence>
<dbReference type="PROSITE" id="PS51077">
    <property type="entry name" value="HTH_ICLR"/>
    <property type="match status" value="1"/>
</dbReference>
<dbReference type="Pfam" id="PF01614">
    <property type="entry name" value="IclR_C"/>
    <property type="match status" value="1"/>
</dbReference>
<dbReference type="Pfam" id="PF09339">
    <property type="entry name" value="HTH_IclR"/>
    <property type="match status" value="1"/>
</dbReference>
<dbReference type="SMART" id="SM00346">
    <property type="entry name" value="HTH_ICLR"/>
    <property type="match status" value="1"/>
</dbReference>
<dbReference type="EMBL" id="JACYFG010000051">
    <property type="protein sequence ID" value="MBD5782180.1"/>
    <property type="molecule type" value="Genomic_DNA"/>
</dbReference>
<organism evidence="6 7">
    <name type="scientific">Pelagicoccus enzymogenes</name>
    <dbReference type="NCBI Taxonomy" id="2773457"/>
    <lineage>
        <taxon>Bacteria</taxon>
        <taxon>Pseudomonadati</taxon>
        <taxon>Verrucomicrobiota</taxon>
        <taxon>Opitutia</taxon>
        <taxon>Puniceicoccales</taxon>
        <taxon>Pelagicoccaceae</taxon>
        <taxon>Pelagicoccus</taxon>
    </lineage>
</organism>
<evidence type="ECO:0000259" key="4">
    <source>
        <dbReference type="PROSITE" id="PS51077"/>
    </source>
</evidence>
<dbReference type="RefSeq" id="WP_191619247.1">
    <property type="nucleotide sequence ID" value="NZ_JACYFG010000051.1"/>
</dbReference>
<dbReference type="SUPFAM" id="SSF46785">
    <property type="entry name" value="Winged helix' DNA-binding domain"/>
    <property type="match status" value="1"/>
</dbReference>
<dbReference type="InterPro" id="IPR005471">
    <property type="entry name" value="Tscrpt_reg_IclR_N"/>
</dbReference>
<dbReference type="PANTHER" id="PTHR30136">
    <property type="entry name" value="HELIX-TURN-HELIX TRANSCRIPTIONAL REGULATOR, ICLR FAMILY"/>
    <property type="match status" value="1"/>
</dbReference>
<evidence type="ECO:0000313" key="7">
    <source>
        <dbReference type="Proteomes" id="UP000622317"/>
    </source>
</evidence>
<keyword evidence="2" id="KW-0238">DNA-binding</keyword>
<dbReference type="GO" id="GO:0003677">
    <property type="term" value="F:DNA binding"/>
    <property type="evidence" value="ECO:0007669"/>
    <property type="project" value="UniProtKB-KW"/>
</dbReference>
<feature type="domain" description="HTH iclR-type" evidence="4">
    <location>
        <begin position="6"/>
        <end position="66"/>
    </location>
</feature>
<keyword evidence="1" id="KW-0805">Transcription regulation</keyword>
<feature type="domain" description="IclR-ED" evidence="5">
    <location>
        <begin position="67"/>
        <end position="250"/>
    </location>
</feature>
<gene>
    <name evidence="6" type="ORF">IEN85_21960</name>
</gene>
<keyword evidence="7" id="KW-1185">Reference proteome</keyword>
<proteinExistence type="predicted"/>
<sequence length="252" mass="27171">MPEYNIPNLKNACRILRFLGELDVSKSVTELAEALKLPRTSVLRIVKTLESEGFLQDKGTGFQLGGALAALGMKAAGNVDLRAAARPILEALTRASNETCHLAIWDEGRALIVEVAECPHPLRAASSPGTRAYAHASATGKVLLANRHAKELSSILQKADRVSLTPNTITSLDGLKRELAKVVKLGYAIDDEEYHVGVRCVAAPVFDSRSEVCAGIGITASSARFTKKRTREFARMVRESAVELSRLLGGHD</sequence>
<dbReference type="GO" id="GO:0045892">
    <property type="term" value="P:negative regulation of DNA-templated transcription"/>
    <property type="evidence" value="ECO:0007669"/>
    <property type="project" value="TreeGrafter"/>
</dbReference>
<name>A0A927FEF7_9BACT</name>
<dbReference type="Gene3D" id="3.30.450.40">
    <property type="match status" value="1"/>
</dbReference>
<comment type="caution">
    <text evidence="6">The sequence shown here is derived from an EMBL/GenBank/DDBJ whole genome shotgun (WGS) entry which is preliminary data.</text>
</comment>
<dbReference type="GO" id="GO:0003700">
    <property type="term" value="F:DNA-binding transcription factor activity"/>
    <property type="evidence" value="ECO:0007669"/>
    <property type="project" value="TreeGrafter"/>
</dbReference>
<evidence type="ECO:0000259" key="5">
    <source>
        <dbReference type="PROSITE" id="PS51078"/>
    </source>
</evidence>
<dbReference type="InterPro" id="IPR036390">
    <property type="entry name" value="WH_DNA-bd_sf"/>
</dbReference>
<dbReference type="InterPro" id="IPR029016">
    <property type="entry name" value="GAF-like_dom_sf"/>
</dbReference>
<dbReference type="Proteomes" id="UP000622317">
    <property type="component" value="Unassembled WGS sequence"/>
</dbReference>
<dbReference type="InterPro" id="IPR036388">
    <property type="entry name" value="WH-like_DNA-bd_sf"/>
</dbReference>
<evidence type="ECO:0000256" key="2">
    <source>
        <dbReference type="ARBA" id="ARBA00023125"/>
    </source>
</evidence>
<dbReference type="Gene3D" id="1.10.10.10">
    <property type="entry name" value="Winged helix-like DNA-binding domain superfamily/Winged helix DNA-binding domain"/>
    <property type="match status" value="1"/>
</dbReference>
<reference evidence="6" key="1">
    <citation type="submission" date="2020-09" db="EMBL/GenBank/DDBJ databases">
        <title>Pelagicoccus enzymogenes sp. nov. with an EPS production, isolated from marine sediment.</title>
        <authorList>
            <person name="Feng X."/>
        </authorList>
    </citation>
    <scope>NUCLEOTIDE SEQUENCE</scope>
    <source>
        <strain evidence="6">NFK12</strain>
    </source>
</reference>
<dbReference type="InterPro" id="IPR014757">
    <property type="entry name" value="Tscrpt_reg_IclR_C"/>
</dbReference>
<dbReference type="InterPro" id="IPR050707">
    <property type="entry name" value="HTH_MetabolicPath_Reg"/>
</dbReference>
<dbReference type="PANTHER" id="PTHR30136:SF24">
    <property type="entry name" value="HTH-TYPE TRANSCRIPTIONAL REPRESSOR ALLR"/>
    <property type="match status" value="1"/>
</dbReference>
<dbReference type="AlphaFoldDB" id="A0A927FEF7"/>
<keyword evidence="3" id="KW-0804">Transcription</keyword>
<evidence type="ECO:0000256" key="1">
    <source>
        <dbReference type="ARBA" id="ARBA00023015"/>
    </source>
</evidence>
<evidence type="ECO:0000313" key="6">
    <source>
        <dbReference type="EMBL" id="MBD5782180.1"/>
    </source>
</evidence>
<dbReference type="PROSITE" id="PS51078">
    <property type="entry name" value="ICLR_ED"/>
    <property type="match status" value="1"/>
</dbReference>
<accession>A0A927FEF7</accession>
<protein>
    <submittedName>
        <fullName evidence="6">IclR family transcriptional regulator</fullName>
    </submittedName>
</protein>